<comment type="caution">
    <text evidence="2">The sequence shown here is derived from an EMBL/GenBank/DDBJ whole genome shotgun (WGS) entry which is preliminary data.</text>
</comment>
<evidence type="ECO:0000256" key="1">
    <source>
        <dbReference type="ARBA" id="ARBA00008769"/>
    </source>
</evidence>
<accession>A0ABV7NLR6</accession>
<sequence length="86" mass="9364">MAGAGWHGAGCRLFGSHMGLPTPIGTPTRGADFDRDRIMGEKGTKLYIILNDRRGVGISSDYIGKRLPVQEAYGGQYSRLSEVSYE</sequence>
<evidence type="ECO:0000313" key="3">
    <source>
        <dbReference type="Proteomes" id="UP001595681"/>
    </source>
</evidence>
<proteinExistence type="inferred from homology"/>
<protein>
    <submittedName>
        <fullName evidence="2">Uncharacterized protein</fullName>
    </submittedName>
</protein>
<dbReference type="RefSeq" id="WP_380797954.1">
    <property type="nucleotide sequence ID" value="NZ_JBHRVU010000005.1"/>
</dbReference>
<gene>
    <name evidence="2" type="ORF">ACFOKF_19110</name>
</gene>
<dbReference type="Gene3D" id="2.40.160.180">
    <property type="entry name" value="Carbohydrate-selective porin OprB"/>
    <property type="match status" value="1"/>
</dbReference>
<dbReference type="Proteomes" id="UP001595681">
    <property type="component" value="Unassembled WGS sequence"/>
</dbReference>
<dbReference type="InterPro" id="IPR038673">
    <property type="entry name" value="OprB_sf"/>
</dbReference>
<keyword evidence="3" id="KW-1185">Reference proteome</keyword>
<evidence type="ECO:0000313" key="2">
    <source>
        <dbReference type="EMBL" id="MFC3443267.1"/>
    </source>
</evidence>
<reference evidence="3" key="1">
    <citation type="journal article" date="2019" name="Int. J. Syst. Evol. Microbiol.">
        <title>The Global Catalogue of Microorganisms (GCM) 10K type strain sequencing project: providing services to taxonomists for standard genome sequencing and annotation.</title>
        <authorList>
            <consortium name="The Broad Institute Genomics Platform"/>
            <consortium name="The Broad Institute Genome Sequencing Center for Infectious Disease"/>
            <person name="Wu L."/>
            <person name="Ma J."/>
        </authorList>
    </citation>
    <scope>NUCLEOTIDE SEQUENCE [LARGE SCALE GENOMIC DNA]</scope>
    <source>
        <strain evidence="3">CCM 7491</strain>
    </source>
</reference>
<comment type="similarity">
    <text evidence="1">Belongs to the OprB family.</text>
</comment>
<organism evidence="2 3">
    <name type="scientific">Sphingobium rhizovicinum</name>
    <dbReference type="NCBI Taxonomy" id="432308"/>
    <lineage>
        <taxon>Bacteria</taxon>
        <taxon>Pseudomonadati</taxon>
        <taxon>Pseudomonadota</taxon>
        <taxon>Alphaproteobacteria</taxon>
        <taxon>Sphingomonadales</taxon>
        <taxon>Sphingomonadaceae</taxon>
        <taxon>Sphingobium</taxon>
    </lineage>
</organism>
<dbReference type="EMBL" id="JBHRVU010000005">
    <property type="protein sequence ID" value="MFC3443267.1"/>
    <property type="molecule type" value="Genomic_DNA"/>
</dbReference>
<name>A0ABV7NLR6_9SPHN</name>